<sequence>MENSMLREETGGEKGFYKLSWLQRIGFGSGDMAQNLIYNTVSTYLLFFYTNVFGLNPGSAATMFLVVRIIDAVWDPIVGTIVDKHTTRFGKYRGYLILVGLPLSIFAILVFWNGFSGSLLYAYITYVGLSMLYTWINVPYGALNASLTRDNDEITKLTSTRMFLANLGGLAVAYGVPVLVKLFSTDGSWDTKASASGWLITMTIYAVAGFAILIFCFTQTKERVVMEVEKQDEVKVSDLLTEFKRNKPLRVLAFFFITAFAMMSIGNAGGAYYMQYVVKASDSVQWFNALGSIPAFIFLPLVPSIKKAIGKKQLFMVFLGIAVIGMMALYFIPNPQDHVTLVLIAQFIKSTGVIVATGYMWALVPEVISYGELQSGRRISGIVNALTGFFFKFGMALGGVIPGFVLSITGYNANSEAQSAFTQEGILWLVAVLPAILLIVAMIIISKYDITDERYLEISREIESRKDN</sequence>
<feature type="transmembrane region" description="Helical" evidence="1">
    <location>
        <begin position="121"/>
        <end position="143"/>
    </location>
</feature>
<reference evidence="9 10" key="2">
    <citation type="submission" date="2020-03" db="EMBL/GenBank/DDBJ databases">
        <title>Soil Listeria distribution.</title>
        <authorList>
            <person name="Liao J."/>
            <person name="Wiedmann M."/>
        </authorList>
    </citation>
    <scope>NUCLEOTIDE SEQUENCE [LARGE SCALE GENOMIC DNA]</scope>
    <source>
        <strain evidence="6 12">FSL L7-0149</strain>
        <strain evidence="7 11">FSL L7-0153</strain>
        <strain evidence="5 10">FSL L7-1017</strain>
        <strain evidence="4 13">FSL L7-1427</strain>
        <strain evidence="3 9">FSL L7-1816</strain>
    </source>
</reference>
<evidence type="ECO:0000256" key="1">
    <source>
        <dbReference type="SAM" id="Phobius"/>
    </source>
</evidence>
<organism evidence="2 8">
    <name type="scientific">Listeria booriae</name>
    <dbReference type="NCBI Taxonomy" id="1552123"/>
    <lineage>
        <taxon>Bacteria</taxon>
        <taxon>Bacillati</taxon>
        <taxon>Bacillota</taxon>
        <taxon>Bacilli</taxon>
        <taxon>Bacillales</taxon>
        <taxon>Listeriaceae</taxon>
        <taxon>Listeria</taxon>
    </lineage>
</organism>
<protein>
    <submittedName>
        <fullName evidence="3">MFS transporter</fullName>
    </submittedName>
    <submittedName>
        <fullName evidence="2">Sugar transporter</fullName>
    </submittedName>
</protein>
<dbReference type="Proteomes" id="UP000543379">
    <property type="component" value="Unassembled WGS sequence"/>
</dbReference>
<dbReference type="Proteomes" id="UP000547643">
    <property type="component" value="Unassembled WGS sequence"/>
</dbReference>
<keyword evidence="1" id="KW-0472">Membrane</keyword>
<feature type="transmembrane region" description="Helical" evidence="1">
    <location>
        <begin position="251"/>
        <end position="274"/>
    </location>
</feature>
<dbReference type="EMBL" id="JNFA01000011">
    <property type="protein sequence ID" value="KGL42671.1"/>
    <property type="molecule type" value="Genomic_DNA"/>
</dbReference>
<dbReference type="SUPFAM" id="SSF103473">
    <property type="entry name" value="MFS general substrate transporter"/>
    <property type="match status" value="1"/>
</dbReference>
<evidence type="ECO:0000313" key="4">
    <source>
        <dbReference type="EMBL" id="MBC1565459.1"/>
    </source>
</evidence>
<keyword evidence="2" id="KW-0813">Transport</keyword>
<evidence type="ECO:0000313" key="3">
    <source>
        <dbReference type="EMBL" id="MBC1316573.1"/>
    </source>
</evidence>
<dbReference type="InterPro" id="IPR001927">
    <property type="entry name" value="Na/Gal_symport"/>
</dbReference>
<feature type="transmembrane region" description="Helical" evidence="1">
    <location>
        <begin position="314"/>
        <end position="332"/>
    </location>
</feature>
<dbReference type="Proteomes" id="UP000550367">
    <property type="component" value="Unassembled WGS sequence"/>
</dbReference>
<feature type="transmembrane region" description="Helical" evidence="1">
    <location>
        <begin position="94"/>
        <end position="115"/>
    </location>
</feature>
<evidence type="ECO:0000313" key="11">
    <source>
        <dbReference type="Proteomes" id="UP000550367"/>
    </source>
</evidence>
<evidence type="ECO:0000313" key="10">
    <source>
        <dbReference type="Proteomes" id="UP000547643"/>
    </source>
</evidence>
<dbReference type="InterPro" id="IPR039672">
    <property type="entry name" value="MFS_2"/>
</dbReference>
<keyword evidence="8" id="KW-1185">Reference proteome</keyword>
<evidence type="ECO:0000313" key="6">
    <source>
        <dbReference type="EMBL" id="MBC2240732.1"/>
    </source>
</evidence>
<keyword evidence="2" id="KW-0762">Sugar transport</keyword>
<dbReference type="Proteomes" id="UP000553016">
    <property type="component" value="Unassembled WGS sequence"/>
</dbReference>
<dbReference type="EMBL" id="JAARZA010000003">
    <property type="protein sequence ID" value="MBC2240732.1"/>
    <property type="molecule type" value="Genomic_DNA"/>
</dbReference>
<feature type="transmembrane region" description="Helical" evidence="1">
    <location>
        <begin position="163"/>
        <end position="183"/>
    </location>
</feature>
<dbReference type="PANTHER" id="PTHR11328:SF24">
    <property type="entry name" value="MAJOR FACILITATOR SUPERFAMILY (MFS) PROFILE DOMAIN-CONTAINING PROTEIN"/>
    <property type="match status" value="1"/>
</dbReference>
<dbReference type="EMBL" id="JAARRU010000002">
    <property type="protein sequence ID" value="MBC1565459.1"/>
    <property type="molecule type" value="Genomic_DNA"/>
</dbReference>
<dbReference type="EMBL" id="JAARYY010000002">
    <property type="protein sequence ID" value="MBC2243272.1"/>
    <property type="molecule type" value="Genomic_DNA"/>
</dbReference>
<keyword evidence="1" id="KW-1133">Transmembrane helix</keyword>
<dbReference type="NCBIfam" id="TIGR00792">
    <property type="entry name" value="gph"/>
    <property type="match status" value="1"/>
</dbReference>
<dbReference type="Proteomes" id="UP000029844">
    <property type="component" value="Unassembled WGS sequence"/>
</dbReference>
<dbReference type="AlphaFoldDB" id="A0A099WDA5"/>
<evidence type="ECO:0000313" key="12">
    <source>
        <dbReference type="Proteomes" id="UP000553016"/>
    </source>
</evidence>
<comment type="caution">
    <text evidence="2">The sequence shown here is derived from an EMBL/GenBank/DDBJ whole genome shotgun (WGS) entry which is preliminary data.</text>
</comment>
<dbReference type="Pfam" id="PF13347">
    <property type="entry name" value="MFS_2"/>
    <property type="match status" value="1"/>
</dbReference>
<evidence type="ECO:0000313" key="2">
    <source>
        <dbReference type="EMBL" id="KGL42671.1"/>
    </source>
</evidence>
<dbReference type="EMBL" id="JAARUV010000002">
    <property type="protein sequence ID" value="MBC1779000.1"/>
    <property type="molecule type" value="Genomic_DNA"/>
</dbReference>
<dbReference type="OrthoDB" id="9764596at2"/>
<keyword evidence="1" id="KW-0812">Transmembrane</keyword>
<gene>
    <name evidence="2" type="ORF">EP57_04210</name>
    <name evidence="3" type="ORF">HB811_07295</name>
    <name evidence="4" type="ORF">HB907_08585</name>
    <name evidence="5" type="ORF">HCA46_09135</name>
    <name evidence="7" type="ORF">HCB25_04280</name>
    <name evidence="6" type="ORF">HCB35_09585</name>
</gene>
<evidence type="ECO:0000313" key="5">
    <source>
        <dbReference type="EMBL" id="MBC1779000.1"/>
    </source>
</evidence>
<dbReference type="GO" id="GO:0008643">
    <property type="term" value="P:carbohydrate transport"/>
    <property type="evidence" value="ECO:0007669"/>
    <property type="project" value="InterPro"/>
</dbReference>
<dbReference type="GO" id="GO:0005886">
    <property type="term" value="C:plasma membrane"/>
    <property type="evidence" value="ECO:0007669"/>
    <property type="project" value="TreeGrafter"/>
</dbReference>
<evidence type="ECO:0000313" key="9">
    <source>
        <dbReference type="Proteomes" id="UP000543379"/>
    </source>
</evidence>
<accession>A0A099WDA5</accession>
<feature type="transmembrane region" description="Helical" evidence="1">
    <location>
        <begin position="195"/>
        <end position="217"/>
    </location>
</feature>
<feature type="transmembrane region" description="Helical" evidence="1">
    <location>
        <begin position="286"/>
        <end position="302"/>
    </location>
</feature>
<evidence type="ECO:0000313" key="8">
    <source>
        <dbReference type="Proteomes" id="UP000029844"/>
    </source>
</evidence>
<feature type="transmembrane region" description="Helical" evidence="1">
    <location>
        <begin position="425"/>
        <end position="445"/>
    </location>
</feature>
<dbReference type="STRING" id="1552123.EP57_04210"/>
<feature type="transmembrane region" description="Helical" evidence="1">
    <location>
        <begin position="382"/>
        <end position="405"/>
    </location>
</feature>
<reference evidence="2 8" key="1">
    <citation type="submission" date="2014-05" db="EMBL/GenBank/DDBJ databases">
        <title>Novel Listeriaceae from food processing environments.</title>
        <authorList>
            <person name="den Bakker H.C."/>
        </authorList>
    </citation>
    <scope>NUCLEOTIDE SEQUENCE [LARGE SCALE GENOMIC DNA]</scope>
    <source>
        <strain evidence="2 8">FSL A5-0281</strain>
    </source>
</reference>
<dbReference type="PANTHER" id="PTHR11328">
    <property type="entry name" value="MAJOR FACILITATOR SUPERFAMILY DOMAIN-CONTAINING PROTEIN"/>
    <property type="match status" value="1"/>
</dbReference>
<dbReference type="eggNOG" id="COG2211">
    <property type="taxonomic scope" value="Bacteria"/>
</dbReference>
<dbReference type="GeneID" id="58716617"/>
<dbReference type="InterPro" id="IPR036259">
    <property type="entry name" value="MFS_trans_sf"/>
</dbReference>
<dbReference type="CDD" id="cd17332">
    <property type="entry name" value="MFS_MelB_like"/>
    <property type="match status" value="1"/>
</dbReference>
<feature type="transmembrane region" description="Helical" evidence="1">
    <location>
        <begin position="338"/>
        <end position="361"/>
    </location>
</feature>
<name>A0A099WDA5_9LIST</name>
<proteinExistence type="predicted"/>
<dbReference type="RefSeq" id="WP_036084468.1">
    <property type="nucleotide sequence ID" value="NZ_CBCSHQ010000001.1"/>
</dbReference>
<dbReference type="EMBL" id="JAAROV010000002">
    <property type="protein sequence ID" value="MBC1316573.1"/>
    <property type="molecule type" value="Genomic_DNA"/>
</dbReference>
<evidence type="ECO:0000313" key="7">
    <source>
        <dbReference type="EMBL" id="MBC2243272.1"/>
    </source>
</evidence>
<evidence type="ECO:0000313" key="13">
    <source>
        <dbReference type="Proteomes" id="UP000586951"/>
    </source>
</evidence>
<dbReference type="Gene3D" id="1.20.1250.20">
    <property type="entry name" value="MFS general substrate transporter like domains"/>
    <property type="match status" value="2"/>
</dbReference>
<dbReference type="GO" id="GO:0015293">
    <property type="term" value="F:symporter activity"/>
    <property type="evidence" value="ECO:0007669"/>
    <property type="project" value="InterPro"/>
</dbReference>
<dbReference type="Proteomes" id="UP000586951">
    <property type="component" value="Unassembled WGS sequence"/>
</dbReference>
<dbReference type="GO" id="GO:0006814">
    <property type="term" value="P:sodium ion transport"/>
    <property type="evidence" value="ECO:0007669"/>
    <property type="project" value="InterPro"/>
</dbReference>